<accession>A0A0K2VJH6</accession>
<protein>
    <submittedName>
        <fullName evidence="1">Uncharacterized protein</fullName>
    </submittedName>
</protein>
<evidence type="ECO:0000313" key="1">
    <source>
        <dbReference type="EMBL" id="CDW50628.1"/>
    </source>
</evidence>
<sequence>LIEKYYLIADNLCKIYGVTTRILYFCHAIFVIMELWSREVEQHSTFAANNERNTSPPLQGSFE</sequence>
<reference evidence="1" key="1">
    <citation type="submission" date="2014-05" db="EMBL/GenBank/DDBJ databases">
        <authorList>
            <person name="Chronopoulou M."/>
        </authorList>
    </citation>
    <scope>NUCLEOTIDE SEQUENCE</scope>
    <source>
        <tissue evidence="1">Whole organism</tissue>
    </source>
</reference>
<dbReference type="AlphaFoldDB" id="A0A0K2VJH6"/>
<proteinExistence type="predicted"/>
<organism evidence="1">
    <name type="scientific">Lepeophtheirus salmonis</name>
    <name type="common">Salmon louse</name>
    <name type="synonym">Caligus salmonis</name>
    <dbReference type="NCBI Taxonomy" id="72036"/>
    <lineage>
        <taxon>Eukaryota</taxon>
        <taxon>Metazoa</taxon>
        <taxon>Ecdysozoa</taxon>
        <taxon>Arthropoda</taxon>
        <taxon>Crustacea</taxon>
        <taxon>Multicrustacea</taxon>
        <taxon>Hexanauplia</taxon>
        <taxon>Copepoda</taxon>
        <taxon>Siphonostomatoida</taxon>
        <taxon>Caligidae</taxon>
        <taxon>Lepeophtheirus</taxon>
    </lineage>
</organism>
<name>A0A0K2VJH6_LEPSM</name>
<dbReference type="EMBL" id="HACA01033267">
    <property type="protein sequence ID" value="CDW50628.1"/>
    <property type="molecule type" value="Transcribed_RNA"/>
</dbReference>
<feature type="non-terminal residue" evidence="1">
    <location>
        <position position="1"/>
    </location>
</feature>